<dbReference type="EMBL" id="JAAVJS010000001">
    <property type="protein sequence ID" value="NJX13888.1"/>
    <property type="molecule type" value="Genomic_DNA"/>
</dbReference>
<reference evidence="2 3" key="1">
    <citation type="submission" date="2020-03" db="EMBL/GenBank/DDBJ databases">
        <title>Tamlana sp. nov, isolated from XXX.</title>
        <authorList>
            <person name="Cao W.R."/>
        </authorList>
    </citation>
    <scope>NUCLEOTIDE SEQUENCE [LARGE SCALE GENOMIC DNA]</scope>
    <source>
        <strain evidence="2 3">HST1-43</strain>
    </source>
</reference>
<sequence>MKNRFFNLITLSFALSALVLTVSCSDDNATPSEEEEQEVDRWITIAAARMGENPGDGNGGTLIYSLSSEDAKDPTVSIEPFDNGFIVPSNRTARLQASEDGKTIFNISYAGDTGGNYSKYTVNGGQNFVQTGSEISIAPYVGTAPRWIKLFDGDKTGAAVYVNTEHQIDDNGTPDDATDDTYLRTEATMGIVTLDLVNSSIKNFQEHSVALTAEEEANGYYISRIDMPTLNAAGDKLYIGARLSKVDPTTVERDSDYEILGSKTIVLDYPSLLNPQIISSEVGHGNTNGYRSINAFEYNGSVYQANQGDPSGSHILKIGTNNQYDDSYVFNLDEELGVTGAYVLAWRPAANGKAVLAYRHDGSAEGVAGQQGFFALVDLEAKTATKIEDIPYEPDFYLFQYQSYAVDGSEIYLTQAPVGKNGNIYVVDTETGAVTKGAELVNVEGSHFIGAW</sequence>
<proteinExistence type="predicted"/>
<keyword evidence="3" id="KW-1185">Reference proteome</keyword>
<evidence type="ECO:0008006" key="4">
    <source>
        <dbReference type="Google" id="ProtNLM"/>
    </source>
</evidence>
<keyword evidence="1" id="KW-0732">Signal</keyword>
<protein>
    <recommendedName>
        <fullName evidence="4">Lipoprotein</fullName>
    </recommendedName>
</protein>
<evidence type="ECO:0000313" key="3">
    <source>
        <dbReference type="Proteomes" id="UP000760545"/>
    </source>
</evidence>
<feature type="chain" id="PRO_5047072171" description="Lipoprotein" evidence="1">
    <location>
        <begin position="26"/>
        <end position="452"/>
    </location>
</feature>
<dbReference type="PROSITE" id="PS51257">
    <property type="entry name" value="PROKAR_LIPOPROTEIN"/>
    <property type="match status" value="1"/>
</dbReference>
<gene>
    <name evidence="2" type="ORF">HC176_00110</name>
</gene>
<name>A0ABX1DBB9_9FLAO</name>
<feature type="signal peptide" evidence="1">
    <location>
        <begin position="1"/>
        <end position="25"/>
    </location>
</feature>
<organism evidence="2 3">
    <name type="scientific">Tamlana crocina</name>
    <dbReference type="NCBI Taxonomy" id="393006"/>
    <lineage>
        <taxon>Bacteria</taxon>
        <taxon>Pseudomonadati</taxon>
        <taxon>Bacteroidota</taxon>
        <taxon>Flavobacteriia</taxon>
        <taxon>Flavobacteriales</taxon>
        <taxon>Flavobacteriaceae</taxon>
        <taxon>Tamlana</taxon>
    </lineage>
</organism>
<evidence type="ECO:0000256" key="1">
    <source>
        <dbReference type="SAM" id="SignalP"/>
    </source>
</evidence>
<evidence type="ECO:0000313" key="2">
    <source>
        <dbReference type="EMBL" id="NJX13888.1"/>
    </source>
</evidence>
<accession>A0ABX1DBB9</accession>
<dbReference type="SUPFAM" id="SSF82171">
    <property type="entry name" value="DPP6 N-terminal domain-like"/>
    <property type="match status" value="1"/>
</dbReference>
<dbReference type="RefSeq" id="WP_167916150.1">
    <property type="nucleotide sequence ID" value="NZ_JAAVJS010000001.1"/>
</dbReference>
<dbReference type="Proteomes" id="UP000760545">
    <property type="component" value="Unassembled WGS sequence"/>
</dbReference>
<comment type="caution">
    <text evidence="2">The sequence shown here is derived from an EMBL/GenBank/DDBJ whole genome shotgun (WGS) entry which is preliminary data.</text>
</comment>